<dbReference type="Proteomes" id="UP001596103">
    <property type="component" value="Unassembled WGS sequence"/>
</dbReference>
<evidence type="ECO:0000313" key="1">
    <source>
        <dbReference type="EMBL" id="MFC5428987.1"/>
    </source>
</evidence>
<reference evidence="2" key="1">
    <citation type="journal article" date="2019" name="Int. J. Syst. Evol. Microbiol.">
        <title>The Global Catalogue of Microorganisms (GCM) 10K type strain sequencing project: providing services to taxonomists for standard genome sequencing and annotation.</title>
        <authorList>
            <consortium name="The Broad Institute Genomics Platform"/>
            <consortium name="The Broad Institute Genome Sequencing Center for Infectious Disease"/>
            <person name="Wu L."/>
            <person name="Ma J."/>
        </authorList>
    </citation>
    <scope>NUCLEOTIDE SEQUENCE [LARGE SCALE GENOMIC DNA]</scope>
    <source>
        <strain evidence="2">CCUG 56042</strain>
    </source>
</reference>
<sequence>MHQLAGPLHGCADAVAIALQNPDAKSVDSTDRNLNENNFVEITLHFIGLTYRLNRFALR</sequence>
<name>A0ABW0J7E2_9BURK</name>
<evidence type="ECO:0000313" key="2">
    <source>
        <dbReference type="Proteomes" id="UP001596103"/>
    </source>
</evidence>
<organism evidence="1 2">
    <name type="scientific">Paraburkholderia denitrificans</name>
    <dbReference type="NCBI Taxonomy" id="694025"/>
    <lineage>
        <taxon>Bacteria</taxon>
        <taxon>Pseudomonadati</taxon>
        <taxon>Pseudomonadota</taxon>
        <taxon>Betaproteobacteria</taxon>
        <taxon>Burkholderiales</taxon>
        <taxon>Burkholderiaceae</taxon>
        <taxon>Paraburkholderia</taxon>
    </lineage>
</organism>
<comment type="caution">
    <text evidence="1">The sequence shown here is derived from an EMBL/GenBank/DDBJ whole genome shotgun (WGS) entry which is preliminary data.</text>
</comment>
<keyword evidence="2" id="KW-1185">Reference proteome</keyword>
<accession>A0ABW0J7E2</accession>
<proteinExistence type="predicted"/>
<gene>
    <name evidence="1" type="ORF">ACFPTO_09270</name>
</gene>
<dbReference type="EMBL" id="JBHSMP010000011">
    <property type="protein sequence ID" value="MFC5428987.1"/>
    <property type="molecule type" value="Genomic_DNA"/>
</dbReference>
<dbReference type="RefSeq" id="WP_377711009.1">
    <property type="nucleotide sequence ID" value="NZ_JBHSMP010000011.1"/>
</dbReference>
<protein>
    <submittedName>
        <fullName evidence="1">Uncharacterized protein</fullName>
    </submittedName>
</protein>